<comment type="subunit">
    <text evidence="1">Component of the NuA4 histone acetyltransferase complex.</text>
</comment>
<reference evidence="3" key="1">
    <citation type="journal article" date="2021" name="IMA Fungus">
        <title>Genomic characterization of three marine fungi, including Emericellopsis atlantica sp. nov. with signatures of a generalist lifestyle and marine biomass degradation.</title>
        <authorList>
            <person name="Hagestad O.C."/>
            <person name="Hou L."/>
            <person name="Andersen J.H."/>
            <person name="Hansen E.H."/>
            <person name="Altermark B."/>
            <person name="Li C."/>
            <person name="Kuhnert E."/>
            <person name="Cox R.J."/>
            <person name="Crous P.W."/>
            <person name="Spatafora J.W."/>
            <person name="Lail K."/>
            <person name="Amirebrahimi M."/>
            <person name="Lipzen A."/>
            <person name="Pangilinan J."/>
            <person name="Andreopoulos W."/>
            <person name="Hayes R.D."/>
            <person name="Ng V."/>
            <person name="Grigoriev I.V."/>
            <person name="Jackson S.A."/>
            <person name="Sutton T.D.S."/>
            <person name="Dobson A.D.W."/>
            <person name="Rama T."/>
        </authorList>
    </citation>
    <scope>NUCLEOTIDE SEQUENCE</scope>
    <source>
        <strain evidence="3">TRa018bII</strain>
    </source>
</reference>
<comment type="caution">
    <text evidence="3">The sequence shown here is derived from an EMBL/GenBank/DDBJ whole genome shotgun (WGS) entry which is preliminary data.</text>
</comment>
<dbReference type="CDD" id="cd00024">
    <property type="entry name" value="CD_CSD"/>
    <property type="match status" value="1"/>
</dbReference>
<feature type="region of interest" description="Disordered" evidence="2">
    <location>
        <begin position="89"/>
        <end position="117"/>
    </location>
</feature>
<dbReference type="Gene3D" id="2.40.50.40">
    <property type="match status" value="1"/>
</dbReference>
<dbReference type="Proteomes" id="UP000824998">
    <property type="component" value="Unassembled WGS sequence"/>
</dbReference>
<evidence type="ECO:0000313" key="3">
    <source>
        <dbReference type="EMBL" id="KAG9228934.1"/>
    </source>
</evidence>
<evidence type="ECO:0000313" key="4">
    <source>
        <dbReference type="Proteomes" id="UP000824998"/>
    </source>
</evidence>
<dbReference type="InterPro" id="IPR016197">
    <property type="entry name" value="Chromo-like_dom_sf"/>
</dbReference>
<accession>A0A9P7Y881</accession>
<evidence type="ECO:0000256" key="1">
    <source>
        <dbReference type="ARBA" id="ARBA00011353"/>
    </source>
</evidence>
<name>A0A9P7Y881_9HELO</name>
<sequence>MSPYHLSPFVAQTVGKLSRAVDQTGTHLQVDRGGGCMAGRDYDSIKLGAASLAKWSEASIPQANYDPIQVRAHGRNFNAADKLQDLEDTRDNQSGATLAPSPDVAHQNATASSRGAMYESDRIPVRGYLTLTAEESRVQYSFTFSQDLGERQDAADSSAFQQDTPAADPGQQWEIRKIIGQKVVGREKYYRVEWKDTWMPESEMVGAKELVYAFIAKNGSGISGRKRFRNQCVSTIEQSDCQDMEAPKKRCGRPRKQT</sequence>
<keyword evidence="4" id="KW-1185">Reference proteome</keyword>
<dbReference type="OrthoDB" id="3563343at2759"/>
<proteinExistence type="predicted"/>
<dbReference type="EMBL" id="MU251839">
    <property type="protein sequence ID" value="KAG9228934.1"/>
    <property type="molecule type" value="Genomic_DNA"/>
</dbReference>
<gene>
    <name evidence="3" type="ORF">BJ875DRAFT_524797</name>
</gene>
<protein>
    <recommendedName>
        <fullName evidence="5">Chromo domain-containing protein</fullName>
    </recommendedName>
</protein>
<dbReference type="AlphaFoldDB" id="A0A9P7Y881"/>
<dbReference type="SUPFAM" id="SSF54160">
    <property type="entry name" value="Chromo domain-like"/>
    <property type="match status" value="1"/>
</dbReference>
<evidence type="ECO:0000256" key="2">
    <source>
        <dbReference type="SAM" id="MobiDB-lite"/>
    </source>
</evidence>
<organism evidence="3 4">
    <name type="scientific">Amylocarpus encephaloides</name>
    <dbReference type="NCBI Taxonomy" id="45428"/>
    <lineage>
        <taxon>Eukaryota</taxon>
        <taxon>Fungi</taxon>
        <taxon>Dikarya</taxon>
        <taxon>Ascomycota</taxon>
        <taxon>Pezizomycotina</taxon>
        <taxon>Leotiomycetes</taxon>
        <taxon>Helotiales</taxon>
        <taxon>Helotiales incertae sedis</taxon>
        <taxon>Amylocarpus</taxon>
    </lineage>
</organism>
<evidence type="ECO:0008006" key="5">
    <source>
        <dbReference type="Google" id="ProtNLM"/>
    </source>
</evidence>